<keyword evidence="2" id="KW-1185">Reference proteome</keyword>
<dbReference type="Proteomes" id="UP000015105">
    <property type="component" value="Chromosome 4D"/>
</dbReference>
<organism evidence="1 2">
    <name type="scientific">Aegilops tauschii subsp. strangulata</name>
    <name type="common">Goatgrass</name>
    <dbReference type="NCBI Taxonomy" id="200361"/>
    <lineage>
        <taxon>Eukaryota</taxon>
        <taxon>Viridiplantae</taxon>
        <taxon>Streptophyta</taxon>
        <taxon>Embryophyta</taxon>
        <taxon>Tracheophyta</taxon>
        <taxon>Spermatophyta</taxon>
        <taxon>Magnoliopsida</taxon>
        <taxon>Liliopsida</taxon>
        <taxon>Poales</taxon>
        <taxon>Poaceae</taxon>
        <taxon>BOP clade</taxon>
        <taxon>Pooideae</taxon>
        <taxon>Triticodae</taxon>
        <taxon>Triticeae</taxon>
        <taxon>Triticinae</taxon>
        <taxon>Aegilops</taxon>
    </lineage>
</organism>
<reference evidence="1" key="4">
    <citation type="submission" date="2019-03" db="UniProtKB">
        <authorList>
            <consortium name="EnsemblPlants"/>
        </authorList>
    </citation>
    <scope>IDENTIFICATION</scope>
</reference>
<name>A0A453H2F8_AEGTS</name>
<dbReference type="AlphaFoldDB" id="A0A453H2F8"/>
<reference evidence="1" key="3">
    <citation type="journal article" date="2017" name="Nature">
        <title>Genome sequence of the progenitor of the wheat D genome Aegilops tauschii.</title>
        <authorList>
            <person name="Luo M.C."/>
            <person name="Gu Y.Q."/>
            <person name="Puiu D."/>
            <person name="Wang H."/>
            <person name="Twardziok S.O."/>
            <person name="Deal K.R."/>
            <person name="Huo N."/>
            <person name="Zhu T."/>
            <person name="Wang L."/>
            <person name="Wang Y."/>
            <person name="McGuire P.E."/>
            <person name="Liu S."/>
            <person name="Long H."/>
            <person name="Ramasamy R.K."/>
            <person name="Rodriguez J.C."/>
            <person name="Van S.L."/>
            <person name="Yuan L."/>
            <person name="Wang Z."/>
            <person name="Xia Z."/>
            <person name="Xiao L."/>
            <person name="Anderson O.D."/>
            <person name="Ouyang S."/>
            <person name="Liang Y."/>
            <person name="Zimin A.V."/>
            <person name="Pertea G."/>
            <person name="Qi P."/>
            <person name="Bennetzen J.L."/>
            <person name="Dai X."/>
            <person name="Dawson M.W."/>
            <person name="Muller H.G."/>
            <person name="Kugler K."/>
            <person name="Rivarola-Duarte L."/>
            <person name="Spannagl M."/>
            <person name="Mayer K.F.X."/>
            <person name="Lu F.H."/>
            <person name="Bevan M.W."/>
            <person name="Leroy P."/>
            <person name="Li P."/>
            <person name="You F.M."/>
            <person name="Sun Q."/>
            <person name="Liu Z."/>
            <person name="Lyons E."/>
            <person name="Wicker T."/>
            <person name="Salzberg S.L."/>
            <person name="Devos K.M."/>
            <person name="Dvorak J."/>
        </authorList>
    </citation>
    <scope>NUCLEOTIDE SEQUENCE [LARGE SCALE GENOMIC DNA]</scope>
    <source>
        <strain evidence="1">cv. AL8/78</strain>
    </source>
</reference>
<reference evidence="2" key="2">
    <citation type="journal article" date="2017" name="Nat. Plants">
        <title>The Aegilops tauschii genome reveals multiple impacts of transposons.</title>
        <authorList>
            <person name="Zhao G."/>
            <person name="Zou C."/>
            <person name="Li K."/>
            <person name="Wang K."/>
            <person name="Li T."/>
            <person name="Gao L."/>
            <person name="Zhang X."/>
            <person name="Wang H."/>
            <person name="Yang Z."/>
            <person name="Liu X."/>
            <person name="Jiang W."/>
            <person name="Mao L."/>
            <person name="Kong X."/>
            <person name="Jiao Y."/>
            <person name="Jia J."/>
        </authorList>
    </citation>
    <scope>NUCLEOTIDE SEQUENCE [LARGE SCALE GENOMIC DNA]</scope>
    <source>
        <strain evidence="2">cv. AL8/78</strain>
    </source>
</reference>
<reference evidence="1" key="5">
    <citation type="journal article" date="2021" name="G3 (Bethesda)">
        <title>Aegilops tauschii genome assembly Aet v5.0 features greater sequence contiguity and improved annotation.</title>
        <authorList>
            <person name="Wang L."/>
            <person name="Zhu T."/>
            <person name="Rodriguez J.C."/>
            <person name="Deal K.R."/>
            <person name="Dubcovsky J."/>
            <person name="McGuire P.E."/>
            <person name="Lux T."/>
            <person name="Spannagl M."/>
            <person name="Mayer K.F.X."/>
            <person name="Baldrich P."/>
            <person name="Meyers B.C."/>
            <person name="Huo N."/>
            <person name="Gu Y.Q."/>
            <person name="Zhou H."/>
            <person name="Devos K.M."/>
            <person name="Bennetzen J.L."/>
            <person name="Unver T."/>
            <person name="Budak H."/>
            <person name="Gulick P.J."/>
            <person name="Galiba G."/>
            <person name="Kalapos B."/>
            <person name="Nelson D.R."/>
            <person name="Li P."/>
            <person name="You F.M."/>
            <person name="Luo M.C."/>
            <person name="Dvorak J."/>
        </authorList>
    </citation>
    <scope>NUCLEOTIDE SEQUENCE [LARGE SCALE GENOMIC DNA]</scope>
    <source>
        <strain evidence="1">cv. AL8/78</strain>
    </source>
</reference>
<protein>
    <submittedName>
        <fullName evidence="1">Uncharacterized protein</fullName>
    </submittedName>
</protein>
<evidence type="ECO:0000313" key="1">
    <source>
        <dbReference type="EnsemblPlants" id="AET4Gv20036600.2"/>
    </source>
</evidence>
<sequence length="105" mass="11408">ALLAAVLDGDVPRLKDLVRAMDVEDRANLADMDILEGVGLLGLASYTRQMKVCEYLVEELRLDVNAGGSRGGACFSSSRSVTAFWIAILSCKLFCLMQHVTQIMA</sequence>
<evidence type="ECO:0000313" key="2">
    <source>
        <dbReference type="Proteomes" id="UP000015105"/>
    </source>
</evidence>
<reference evidence="2" key="1">
    <citation type="journal article" date="2014" name="Science">
        <title>Ancient hybridizations among the ancestral genomes of bread wheat.</title>
        <authorList>
            <consortium name="International Wheat Genome Sequencing Consortium,"/>
            <person name="Marcussen T."/>
            <person name="Sandve S.R."/>
            <person name="Heier L."/>
            <person name="Spannagl M."/>
            <person name="Pfeifer M."/>
            <person name="Jakobsen K.S."/>
            <person name="Wulff B.B."/>
            <person name="Steuernagel B."/>
            <person name="Mayer K.F."/>
            <person name="Olsen O.A."/>
        </authorList>
    </citation>
    <scope>NUCLEOTIDE SEQUENCE [LARGE SCALE GENOMIC DNA]</scope>
    <source>
        <strain evidence="2">cv. AL8/78</strain>
    </source>
</reference>
<dbReference type="EnsemblPlants" id="AET4Gv20036600.2">
    <property type="protein sequence ID" value="AET4Gv20036600.2"/>
    <property type="gene ID" value="AET4Gv20036600"/>
</dbReference>
<accession>A0A453H2F8</accession>
<dbReference type="Gramene" id="AET4Gv20036600.2">
    <property type="protein sequence ID" value="AET4Gv20036600.2"/>
    <property type="gene ID" value="AET4Gv20036600"/>
</dbReference>
<proteinExistence type="predicted"/>